<proteinExistence type="predicted"/>
<keyword evidence="2" id="KW-1185">Reference proteome</keyword>
<evidence type="ECO:0000313" key="2">
    <source>
        <dbReference type="Proteomes" id="UP000198318"/>
    </source>
</evidence>
<name>A0A239EJ82_9ACTN</name>
<protein>
    <submittedName>
        <fullName evidence="1">Uncharacterized protein</fullName>
    </submittedName>
</protein>
<dbReference type="EMBL" id="FZOR01000004">
    <property type="protein sequence ID" value="SNS44687.1"/>
    <property type="molecule type" value="Genomic_DNA"/>
</dbReference>
<dbReference type="Proteomes" id="UP000198318">
    <property type="component" value="Unassembled WGS sequence"/>
</dbReference>
<organism evidence="1 2">
    <name type="scientific">Actinomadura meyerae</name>
    <dbReference type="NCBI Taxonomy" id="240840"/>
    <lineage>
        <taxon>Bacteria</taxon>
        <taxon>Bacillati</taxon>
        <taxon>Actinomycetota</taxon>
        <taxon>Actinomycetes</taxon>
        <taxon>Streptosporangiales</taxon>
        <taxon>Thermomonosporaceae</taxon>
        <taxon>Actinomadura</taxon>
    </lineage>
</organism>
<sequence>MYIAIPPWSICDSCARLRWLPDPDWKQDDPRDSTDDGATYFCEAFPDEIPDDIRYSGFDHRHPYPTDGGVRHELAPGKADVLAGFERDNTVDVRTRDVTTSAQAWMRKMGTLRARRLELARTLLDAGHLTIPVRNDGTPVIWIFDDYRMLAVSTTGSFRLDSIESDDSRGWRSNSLEKLAADIPGDVLLYVDKRGPLLPVRALHSFNISLFRMVRDGCPNAQLREEFAGSLAYQPEGERAVFTSLLALEASRGITAAWRPVHGGQVLAEGEVVIDPGYEHEVRLVP</sequence>
<accession>A0A239EJ82</accession>
<reference evidence="1 2" key="1">
    <citation type="submission" date="2017-06" db="EMBL/GenBank/DDBJ databases">
        <authorList>
            <person name="Kim H.J."/>
            <person name="Triplett B.A."/>
        </authorList>
    </citation>
    <scope>NUCLEOTIDE SEQUENCE [LARGE SCALE GENOMIC DNA]</scope>
    <source>
        <strain evidence="1 2">DSM 44715</strain>
    </source>
</reference>
<evidence type="ECO:0000313" key="1">
    <source>
        <dbReference type="EMBL" id="SNS44687.1"/>
    </source>
</evidence>
<dbReference type="RefSeq" id="WP_218826546.1">
    <property type="nucleotide sequence ID" value="NZ_FZOR01000004.1"/>
</dbReference>
<dbReference type="AlphaFoldDB" id="A0A239EJ82"/>
<gene>
    <name evidence="1" type="ORF">SAMN05443665_100484</name>
</gene>